<sequence>MFYAGGWERARPPSQVLGWTLKRADSDGHTAARAWNGGGWYLKRHSDAQFCWCVASVAVVAVVIVVVAGGENSEKNGEEKDSAFISAKVSSQTISPGFVPIGNLDKLSTSPDKKVDKPTNRVE</sequence>
<evidence type="ECO:0000313" key="4">
    <source>
        <dbReference type="Proteomes" id="UP001341840"/>
    </source>
</evidence>
<evidence type="ECO:0000313" key="3">
    <source>
        <dbReference type="EMBL" id="MED6113429.1"/>
    </source>
</evidence>
<gene>
    <name evidence="3" type="ORF">PIB30_070708</name>
</gene>
<evidence type="ECO:0000256" key="2">
    <source>
        <dbReference type="SAM" id="Phobius"/>
    </source>
</evidence>
<keyword evidence="2" id="KW-1133">Transmembrane helix</keyword>
<dbReference type="EMBL" id="JASCZI010000802">
    <property type="protein sequence ID" value="MED6113429.1"/>
    <property type="molecule type" value="Genomic_DNA"/>
</dbReference>
<dbReference type="Proteomes" id="UP001341840">
    <property type="component" value="Unassembled WGS sequence"/>
</dbReference>
<keyword evidence="4" id="KW-1185">Reference proteome</keyword>
<name>A0ABU6QNZ4_9FABA</name>
<feature type="compositionally biased region" description="Basic and acidic residues" evidence="1">
    <location>
        <begin position="111"/>
        <end position="123"/>
    </location>
</feature>
<protein>
    <submittedName>
        <fullName evidence="3">Uncharacterized protein</fullName>
    </submittedName>
</protein>
<comment type="caution">
    <text evidence="3">The sequence shown here is derived from an EMBL/GenBank/DDBJ whole genome shotgun (WGS) entry which is preliminary data.</text>
</comment>
<keyword evidence="2" id="KW-0812">Transmembrane</keyword>
<accession>A0ABU6QNZ4</accession>
<organism evidence="3 4">
    <name type="scientific">Stylosanthes scabra</name>
    <dbReference type="NCBI Taxonomy" id="79078"/>
    <lineage>
        <taxon>Eukaryota</taxon>
        <taxon>Viridiplantae</taxon>
        <taxon>Streptophyta</taxon>
        <taxon>Embryophyta</taxon>
        <taxon>Tracheophyta</taxon>
        <taxon>Spermatophyta</taxon>
        <taxon>Magnoliopsida</taxon>
        <taxon>eudicotyledons</taxon>
        <taxon>Gunneridae</taxon>
        <taxon>Pentapetalae</taxon>
        <taxon>rosids</taxon>
        <taxon>fabids</taxon>
        <taxon>Fabales</taxon>
        <taxon>Fabaceae</taxon>
        <taxon>Papilionoideae</taxon>
        <taxon>50 kb inversion clade</taxon>
        <taxon>dalbergioids sensu lato</taxon>
        <taxon>Dalbergieae</taxon>
        <taxon>Pterocarpus clade</taxon>
        <taxon>Stylosanthes</taxon>
    </lineage>
</organism>
<reference evidence="3 4" key="1">
    <citation type="journal article" date="2023" name="Plants (Basel)">
        <title>Bridging the Gap: Combining Genomics and Transcriptomics Approaches to Understand Stylosanthes scabra, an Orphan Legume from the Brazilian Caatinga.</title>
        <authorList>
            <person name="Ferreira-Neto J.R.C."/>
            <person name="da Silva M.D."/>
            <person name="Binneck E."/>
            <person name="de Melo N.F."/>
            <person name="da Silva R.H."/>
            <person name="de Melo A.L.T.M."/>
            <person name="Pandolfi V."/>
            <person name="Bustamante F.O."/>
            <person name="Brasileiro-Vidal A.C."/>
            <person name="Benko-Iseppon A.M."/>
        </authorList>
    </citation>
    <scope>NUCLEOTIDE SEQUENCE [LARGE SCALE GENOMIC DNA]</scope>
    <source>
        <tissue evidence="3">Leaves</tissue>
    </source>
</reference>
<evidence type="ECO:0000256" key="1">
    <source>
        <dbReference type="SAM" id="MobiDB-lite"/>
    </source>
</evidence>
<feature type="region of interest" description="Disordered" evidence="1">
    <location>
        <begin position="94"/>
        <end position="123"/>
    </location>
</feature>
<feature type="transmembrane region" description="Helical" evidence="2">
    <location>
        <begin position="50"/>
        <end position="70"/>
    </location>
</feature>
<proteinExistence type="predicted"/>
<keyword evidence="2" id="KW-0472">Membrane</keyword>